<keyword evidence="2" id="KW-0808">Transferase</keyword>
<dbReference type="InterPro" id="IPR049326">
    <property type="entry name" value="Rhodopsin_dom_fungi"/>
</dbReference>
<organism evidence="8 9">
    <name type="scientific">Aspergillus awamori</name>
    <name type="common">Black koji mold</name>
    <dbReference type="NCBI Taxonomy" id="105351"/>
    <lineage>
        <taxon>Eukaryota</taxon>
        <taxon>Fungi</taxon>
        <taxon>Dikarya</taxon>
        <taxon>Ascomycota</taxon>
        <taxon>Pezizomycotina</taxon>
        <taxon>Eurotiomycetes</taxon>
        <taxon>Eurotiomycetidae</taxon>
        <taxon>Eurotiales</taxon>
        <taxon>Aspergillaceae</taxon>
        <taxon>Aspergillus</taxon>
    </lineage>
</organism>
<evidence type="ECO:0000313" key="8">
    <source>
        <dbReference type="EMBL" id="GCB26257.1"/>
    </source>
</evidence>
<dbReference type="Proteomes" id="UP000286921">
    <property type="component" value="Unassembled WGS sequence"/>
</dbReference>
<keyword evidence="6" id="KW-1133">Transmembrane helix</keyword>
<protein>
    <submittedName>
        <fullName evidence="8">Serine/threonine-protein kinase SRPK</fullName>
    </submittedName>
</protein>
<evidence type="ECO:0000256" key="2">
    <source>
        <dbReference type="ARBA" id="ARBA00022679"/>
    </source>
</evidence>
<evidence type="ECO:0000256" key="5">
    <source>
        <dbReference type="ARBA" id="ARBA00022840"/>
    </source>
</evidence>
<evidence type="ECO:0000256" key="6">
    <source>
        <dbReference type="SAM" id="Phobius"/>
    </source>
</evidence>
<dbReference type="AlphaFoldDB" id="A0A401L430"/>
<keyword evidence="6" id="KW-0472">Membrane</keyword>
<dbReference type="GO" id="GO:0005634">
    <property type="term" value="C:nucleus"/>
    <property type="evidence" value="ECO:0007669"/>
    <property type="project" value="TreeGrafter"/>
</dbReference>
<dbReference type="PANTHER" id="PTHR45646">
    <property type="entry name" value="SERINE/THREONINE-PROTEIN KINASE DOA-RELATED"/>
    <property type="match status" value="1"/>
</dbReference>
<name>A0A401L430_ASPAW</name>
<feature type="transmembrane region" description="Helical" evidence="6">
    <location>
        <begin position="17"/>
        <end position="40"/>
    </location>
</feature>
<dbReference type="STRING" id="105351.A0A401L430"/>
<dbReference type="Gene3D" id="3.30.200.20">
    <property type="entry name" value="Phosphorylase Kinase, domain 1"/>
    <property type="match status" value="1"/>
</dbReference>
<evidence type="ECO:0000256" key="1">
    <source>
        <dbReference type="ARBA" id="ARBA00022527"/>
    </source>
</evidence>
<feature type="transmembrane region" description="Helical" evidence="6">
    <location>
        <begin position="115"/>
        <end position="140"/>
    </location>
</feature>
<keyword evidence="6" id="KW-0812">Transmembrane</keyword>
<keyword evidence="3" id="KW-0547">Nucleotide-binding</keyword>
<keyword evidence="4 8" id="KW-0418">Kinase</keyword>
<dbReference type="InterPro" id="IPR011009">
    <property type="entry name" value="Kinase-like_dom_sf"/>
</dbReference>
<accession>A0A401L430</accession>
<evidence type="ECO:0000256" key="3">
    <source>
        <dbReference type="ARBA" id="ARBA00022741"/>
    </source>
</evidence>
<dbReference type="EMBL" id="BDHI01000028">
    <property type="protein sequence ID" value="GCB26257.1"/>
    <property type="molecule type" value="Genomic_DNA"/>
</dbReference>
<dbReference type="PANTHER" id="PTHR45646:SF11">
    <property type="entry name" value="SERINE_THREONINE-PROTEIN KINASE DOA"/>
    <property type="match status" value="1"/>
</dbReference>
<dbReference type="GO" id="GO:0005524">
    <property type="term" value="F:ATP binding"/>
    <property type="evidence" value="ECO:0007669"/>
    <property type="project" value="UniProtKB-KW"/>
</dbReference>
<comment type="caution">
    <text evidence="8">The sequence shown here is derived from an EMBL/GenBank/DDBJ whole genome shotgun (WGS) entry which is preliminary data.</text>
</comment>
<dbReference type="Gene3D" id="1.10.510.10">
    <property type="entry name" value="Transferase(Phosphotransferase) domain 1"/>
    <property type="match status" value="1"/>
</dbReference>
<feature type="transmembrane region" description="Helical" evidence="6">
    <location>
        <begin position="190"/>
        <end position="214"/>
    </location>
</feature>
<evidence type="ECO:0000313" key="9">
    <source>
        <dbReference type="Proteomes" id="UP000286921"/>
    </source>
</evidence>
<keyword evidence="9" id="KW-1185">Reference proteome</keyword>
<dbReference type="InterPro" id="IPR051175">
    <property type="entry name" value="CLK_kinases"/>
</dbReference>
<feature type="transmembrane region" description="Helical" evidence="6">
    <location>
        <begin position="152"/>
        <end position="170"/>
    </location>
</feature>
<evidence type="ECO:0000256" key="4">
    <source>
        <dbReference type="ARBA" id="ARBA00022777"/>
    </source>
</evidence>
<keyword evidence="1" id="KW-0723">Serine/threonine-protein kinase</keyword>
<dbReference type="InterPro" id="IPR000719">
    <property type="entry name" value="Prot_kinase_dom"/>
</dbReference>
<dbReference type="SMART" id="SM00220">
    <property type="entry name" value="S_TKc"/>
    <property type="match status" value="1"/>
</dbReference>
<reference evidence="8 9" key="1">
    <citation type="submission" date="2016-09" db="EMBL/GenBank/DDBJ databases">
        <title>Aspergillus awamori IFM 58123T.</title>
        <authorList>
            <person name="Kusuya Y."/>
            <person name="Shimizu M."/>
            <person name="Takahashi H."/>
            <person name="Yaguchi T."/>
        </authorList>
    </citation>
    <scope>NUCLEOTIDE SEQUENCE [LARGE SCALE GENOMIC DNA]</scope>
    <source>
        <strain evidence="8 9">IFM 58123</strain>
    </source>
</reference>
<dbReference type="SUPFAM" id="SSF56112">
    <property type="entry name" value="Protein kinase-like (PK-like)"/>
    <property type="match status" value="1"/>
</dbReference>
<feature type="domain" description="Protein kinase" evidence="7">
    <location>
        <begin position="423"/>
        <end position="800"/>
    </location>
</feature>
<evidence type="ECO:0000259" key="7">
    <source>
        <dbReference type="PROSITE" id="PS50011"/>
    </source>
</evidence>
<dbReference type="Pfam" id="PF00069">
    <property type="entry name" value="Pkinase"/>
    <property type="match status" value="1"/>
</dbReference>
<keyword evidence="5" id="KW-0067">ATP-binding</keyword>
<dbReference type="GO" id="GO:0043484">
    <property type="term" value="P:regulation of RNA splicing"/>
    <property type="evidence" value="ECO:0007669"/>
    <property type="project" value="TreeGrafter"/>
</dbReference>
<proteinExistence type="predicted"/>
<dbReference type="PROSITE" id="PS50011">
    <property type="entry name" value="PROTEIN_KINASE_DOM"/>
    <property type="match status" value="1"/>
</dbReference>
<feature type="transmembrane region" description="Helical" evidence="6">
    <location>
        <begin position="230"/>
        <end position="250"/>
    </location>
</feature>
<gene>
    <name evidence="8" type="ORF">AAWM_09142</name>
</gene>
<sequence length="807" mass="91382">MNWTVIPRDDSLPSMTITVRIIVLVLAIPTTLVCGLRLYLRKFVLNSWGLDDWMVMIALVSLPKCSSSGRRITEPQQVMVNGFSTLAFTITYYGLGKKTKDVPDADLLVWWKIYYAALCSYLLVAASVKTSLTVFIMRLFPTRSISIAGKSILGFLAVFTLAGTLALAFQCRPVRAGFDKTITDAKCYSVNTSFAILMAQGVIMFVMDLAILALPLRRVWQLQMPRGRRVLVLGLFCLGFTACIAALVRFSTLAYARDETDYTYTAATSLIWMELEFNLGLISGSLSSLRKLFQLRSPFKSRRTSSFTGSRSTNVELGSYKGWGGGISKQTEINRAFEILDSSQEHIAPIYGQGELCTTTNAFSNGKLSLSRLPAILRKKPLPLPSPGPRLPPGILVDEEIAPVYNAKHFYPARPGEVLANRYQALVKVGWGVSSTIWLARDLEEHIDEPESIVTLKIANTNASLAANERDVEEHISTADPSHRGRLLMRTLLDSFEVEGAEGTHSCLVYPPMRESLSMYQQRFDHQKLPLPLVKTYIRTLLTGLDYLHKSCRTVHTDLKLDNIMLSFEDPTVLAEFMETQLEKPMAFKLDSTGRPVYQSRNDFGPLKSLRSIPQLIDFGLATKLEENDDWGVWPIQPDHYRAPEVILGIGWQMPADIWNLGVLLWDLIEGRELFQHIHNKQGRYDAKLHMAEMVALLGPPPPEIMQRYQYMREYPWPEPVRREDDRLCDTAEEYFDGPFFDTNGRFLYEDLIPNRTLGDAVSFLEGEERETFLDLVSKMLIWHPNRRKTAGELAEHRFLQPKQLHT</sequence>
<dbReference type="GO" id="GO:0004674">
    <property type="term" value="F:protein serine/threonine kinase activity"/>
    <property type="evidence" value="ECO:0007669"/>
    <property type="project" value="UniProtKB-KW"/>
</dbReference>
<dbReference type="Pfam" id="PF20684">
    <property type="entry name" value="Fung_rhodopsin"/>
    <property type="match status" value="1"/>
</dbReference>